<dbReference type="InterPro" id="IPR036909">
    <property type="entry name" value="Cyt_c-like_dom_sf"/>
</dbReference>
<keyword evidence="5" id="KW-0812">Transmembrane</keyword>
<evidence type="ECO:0000256" key="3">
    <source>
        <dbReference type="ARBA" id="ARBA00023004"/>
    </source>
</evidence>
<evidence type="ECO:0000259" key="6">
    <source>
        <dbReference type="PROSITE" id="PS51007"/>
    </source>
</evidence>
<dbReference type="RefSeq" id="WP_167269754.1">
    <property type="nucleotide sequence ID" value="NZ_JAASQJ010000002.1"/>
</dbReference>
<evidence type="ECO:0000256" key="5">
    <source>
        <dbReference type="SAM" id="Phobius"/>
    </source>
</evidence>
<dbReference type="PANTHER" id="PTHR35008:SF8">
    <property type="entry name" value="ALCOHOL DEHYDROGENASE CYTOCHROME C SUBUNIT"/>
    <property type="match status" value="1"/>
</dbReference>
<feature type="domain" description="Cytochrome c" evidence="6">
    <location>
        <begin position="49"/>
        <end position="158"/>
    </location>
</feature>
<evidence type="ECO:0000256" key="4">
    <source>
        <dbReference type="PROSITE-ProRule" id="PRU00433"/>
    </source>
</evidence>
<keyword evidence="5" id="KW-0472">Membrane</keyword>
<organism evidence="7 8">
    <name type="scientific">Dyadobacter arcticus</name>
    <dbReference type="NCBI Taxonomy" id="1078754"/>
    <lineage>
        <taxon>Bacteria</taxon>
        <taxon>Pseudomonadati</taxon>
        <taxon>Bacteroidota</taxon>
        <taxon>Cytophagia</taxon>
        <taxon>Cytophagales</taxon>
        <taxon>Spirosomataceae</taxon>
        <taxon>Dyadobacter</taxon>
    </lineage>
</organism>
<feature type="transmembrane region" description="Helical" evidence="5">
    <location>
        <begin position="12"/>
        <end position="31"/>
    </location>
</feature>
<dbReference type="Proteomes" id="UP001179181">
    <property type="component" value="Unassembled WGS sequence"/>
</dbReference>
<feature type="domain" description="Cytochrome c" evidence="6">
    <location>
        <begin position="196"/>
        <end position="303"/>
    </location>
</feature>
<keyword evidence="5" id="KW-1133">Transmembrane helix</keyword>
<gene>
    <name evidence="7" type="ORF">FHS68_002142</name>
</gene>
<evidence type="ECO:0000313" key="7">
    <source>
        <dbReference type="EMBL" id="NIJ52972.1"/>
    </source>
</evidence>
<dbReference type="InterPro" id="IPR051459">
    <property type="entry name" value="Cytochrome_c-type_DH"/>
</dbReference>
<dbReference type="EMBL" id="JAASQJ010000002">
    <property type="protein sequence ID" value="NIJ52972.1"/>
    <property type="molecule type" value="Genomic_DNA"/>
</dbReference>
<keyword evidence="3 4" id="KW-0408">Iron</keyword>
<accession>A0ABX0UJI8</accession>
<dbReference type="Pfam" id="PF00034">
    <property type="entry name" value="Cytochrom_C"/>
    <property type="match status" value="2"/>
</dbReference>
<keyword evidence="1 4" id="KW-0349">Heme</keyword>
<name>A0ABX0UJI8_9BACT</name>
<protein>
    <submittedName>
        <fullName evidence="7">Mono/diheme cytochrome c family protein</fullName>
    </submittedName>
</protein>
<keyword evidence="8" id="KW-1185">Reference proteome</keyword>
<proteinExistence type="predicted"/>
<reference evidence="7 8" key="1">
    <citation type="submission" date="2020-03" db="EMBL/GenBank/DDBJ databases">
        <title>Genomic Encyclopedia of Type Strains, Phase IV (KMG-IV): sequencing the most valuable type-strain genomes for metagenomic binning, comparative biology and taxonomic classification.</title>
        <authorList>
            <person name="Goeker M."/>
        </authorList>
    </citation>
    <scope>NUCLEOTIDE SEQUENCE [LARGE SCALE GENOMIC DNA]</scope>
    <source>
        <strain evidence="7 8">DSM 102865</strain>
    </source>
</reference>
<dbReference type="PROSITE" id="PS51007">
    <property type="entry name" value="CYTC"/>
    <property type="match status" value="2"/>
</dbReference>
<keyword evidence="2 4" id="KW-0479">Metal-binding</keyword>
<evidence type="ECO:0000256" key="2">
    <source>
        <dbReference type="ARBA" id="ARBA00022723"/>
    </source>
</evidence>
<dbReference type="InterPro" id="IPR009056">
    <property type="entry name" value="Cyt_c-like_dom"/>
</dbReference>
<dbReference type="SUPFAM" id="SSF46626">
    <property type="entry name" value="Cytochrome c"/>
    <property type="match status" value="2"/>
</dbReference>
<evidence type="ECO:0000313" key="8">
    <source>
        <dbReference type="Proteomes" id="UP001179181"/>
    </source>
</evidence>
<evidence type="ECO:0000256" key="1">
    <source>
        <dbReference type="ARBA" id="ARBA00022617"/>
    </source>
</evidence>
<comment type="caution">
    <text evidence="7">The sequence shown here is derived from an EMBL/GenBank/DDBJ whole genome shotgun (WGS) entry which is preliminary data.</text>
</comment>
<sequence>MKKKLIKQIIRSCVILIMMVSVSLIYVQLSYKKEFSLKETGIRSSRDSTLITRGQYLVMGPSHCWTCHTSSGIKNFQTSAHTSLSGGLKVELPFGTIYTPNITPDSETGIGAYSDEQLARAIRHSVKHDNTAMVPFMTFNTMSDYDISAIISYLRSIKPVKNRVPATELNILGKVVARFALKPVLTEAPKYVKPDTTAAYGQYLAVSVANCVGCHTLRGKTGEFIGSQFAGGYQMPVKGGVFATPNLTPDAKTGVIASWTVNDFIGRFAAGETFPDSPMPWKSFQSFKKEDLKALYYFLQSLEPVKNDVQPFIPTAPE</sequence>
<dbReference type="Gene3D" id="1.10.760.10">
    <property type="entry name" value="Cytochrome c-like domain"/>
    <property type="match status" value="2"/>
</dbReference>
<dbReference type="PANTHER" id="PTHR35008">
    <property type="entry name" value="BLL4482 PROTEIN-RELATED"/>
    <property type="match status" value="1"/>
</dbReference>